<evidence type="ECO:0000256" key="2">
    <source>
        <dbReference type="SAM" id="Phobius"/>
    </source>
</evidence>
<keyword evidence="2" id="KW-0472">Membrane</keyword>
<proteinExistence type="predicted"/>
<evidence type="ECO:0000313" key="3">
    <source>
        <dbReference type="EMBL" id="MPC24404.1"/>
    </source>
</evidence>
<keyword evidence="2" id="KW-0812">Transmembrane</keyword>
<name>A0A5B7DTL3_PORTR</name>
<feature type="transmembrane region" description="Helical" evidence="2">
    <location>
        <begin position="50"/>
        <end position="67"/>
    </location>
</feature>
<dbReference type="AlphaFoldDB" id="A0A5B7DTL3"/>
<comment type="caution">
    <text evidence="3">The sequence shown here is derived from an EMBL/GenBank/DDBJ whole genome shotgun (WGS) entry which is preliminary data.</text>
</comment>
<accession>A0A5B7DTL3</accession>
<gene>
    <name evidence="3" type="ORF">E2C01_017485</name>
</gene>
<feature type="compositionally biased region" description="Low complexity" evidence="1">
    <location>
        <begin position="1"/>
        <end position="20"/>
    </location>
</feature>
<sequence length="90" mass="10082">MAWFETDTPTHTHTHTPNPTVIGKLPPEPTVLLVHSLHELSELWLREGELAWRVAGSVVVVMVGYHVRSMYIRAAQTTASRIHRSGISSE</sequence>
<protein>
    <submittedName>
        <fullName evidence="3">Uncharacterized protein</fullName>
    </submittedName>
</protein>
<dbReference type="Proteomes" id="UP000324222">
    <property type="component" value="Unassembled WGS sequence"/>
</dbReference>
<reference evidence="3 4" key="1">
    <citation type="submission" date="2019-05" db="EMBL/GenBank/DDBJ databases">
        <title>Another draft genome of Portunus trituberculatus and its Hox gene families provides insights of decapod evolution.</title>
        <authorList>
            <person name="Jeong J.-H."/>
            <person name="Song I."/>
            <person name="Kim S."/>
            <person name="Choi T."/>
            <person name="Kim D."/>
            <person name="Ryu S."/>
            <person name="Kim W."/>
        </authorList>
    </citation>
    <scope>NUCLEOTIDE SEQUENCE [LARGE SCALE GENOMIC DNA]</scope>
    <source>
        <tissue evidence="3">Muscle</tissue>
    </source>
</reference>
<keyword evidence="2" id="KW-1133">Transmembrane helix</keyword>
<organism evidence="3 4">
    <name type="scientific">Portunus trituberculatus</name>
    <name type="common">Swimming crab</name>
    <name type="synonym">Neptunus trituberculatus</name>
    <dbReference type="NCBI Taxonomy" id="210409"/>
    <lineage>
        <taxon>Eukaryota</taxon>
        <taxon>Metazoa</taxon>
        <taxon>Ecdysozoa</taxon>
        <taxon>Arthropoda</taxon>
        <taxon>Crustacea</taxon>
        <taxon>Multicrustacea</taxon>
        <taxon>Malacostraca</taxon>
        <taxon>Eumalacostraca</taxon>
        <taxon>Eucarida</taxon>
        <taxon>Decapoda</taxon>
        <taxon>Pleocyemata</taxon>
        <taxon>Brachyura</taxon>
        <taxon>Eubrachyura</taxon>
        <taxon>Portunoidea</taxon>
        <taxon>Portunidae</taxon>
        <taxon>Portuninae</taxon>
        <taxon>Portunus</taxon>
    </lineage>
</organism>
<feature type="region of interest" description="Disordered" evidence="1">
    <location>
        <begin position="1"/>
        <end position="22"/>
    </location>
</feature>
<keyword evidence="4" id="KW-1185">Reference proteome</keyword>
<dbReference type="EMBL" id="VSRR010001326">
    <property type="protein sequence ID" value="MPC24404.1"/>
    <property type="molecule type" value="Genomic_DNA"/>
</dbReference>
<evidence type="ECO:0000313" key="4">
    <source>
        <dbReference type="Proteomes" id="UP000324222"/>
    </source>
</evidence>
<evidence type="ECO:0000256" key="1">
    <source>
        <dbReference type="SAM" id="MobiDB-lite"/>
    </source>
</evidence>